<protein>
    <recommendedName>
        <fullName evidence="3">DUF317 domain-containing protein</fullName>
    </recommendedName>
</protein>
<keyword evidence="2" id="KW-1185">Reference proteome</keyword>
<reference evidence="1 2" key="1">
    <citation type="submission" date="2024-06" db="EMBL/GenBank/DDBJ databases">
        <title>The Natural Products Discovery Center: Release of the First 8490 Sequenced Strains for Exploring Actinobacteria Biosynthetic Diversity.</title>
        <authorList>
            <person name="Kalkreuter E."/>
            <person name="Kautsar S.A."/>
            <person name="Yang D."/>
            <person name="Bader C.D."/>
            <person name="Teijaro C.N."/>
            <person name="Fluegel L."/>
            <person name="Davis C.M."/>
            <person name="Simpson J.R."/>
            <person name="Lauterbach L."/>
            <person name="Steele A.D."/>
            <person name="Gui C."/>
            <person name="Meng S."/>
            <person name="Li G."/>
            <person name="Viehrig K."/>
            <person name="Ye F."/>
            <person name="Su P."/>
            <person name="Kiefer A.F."/>
            <person name="Nichols A."/>
            <person name="Cepeda A.J."/>
            <person name="Yan W."/>
            <person name="Fan B."/>
            <person name="Jiang Y."/>
            <person name="Adhikari A."/>
            <person name="Zheng C.-J."/>
            <person name="Schuster L."/>
            <person name="Cowan T.M."/>
            <person name="Smanski M.J."/>
            <person name="Chevrette M.G."/>
            <person name="De Carvalho L.P.S."/>
            <person name="Shen B."/>
        </authorList>
    </citation>
    <scope>NUCLEOTIDE SEQUENCE [LARGE SCALE GENOMIC DNA]</scope>
    <source>
        <strain evidence="1 2">NPDC047833</strain>
    </source>
</reference>
<sequence>MTVLVCSLKVDIPQTITAGGYHVVRFPYADQSYDEWAMHTAVQRDGRAVTSWSTDDRSGLIWPDTTGWATLTALIQWEPGDYRELRDRFVRDPLGAYDSTATDHRPPSPGMQCFTKQHQMFVSPDVPVSLLVAHDASGPRRLTLAEFKLAIHPT</sequence>
<dbReference type="EMBL" id="JBEYRS010000012">
    <property type="protein sequence ID" value="MEW2365574.1"/>
    <property type="molecule type" value="Genomic_DNA"/>
</dbReference>
<evidence type="ECO:0000313" key="2">
    <source>
        <dbReference type="Proteomes" id="UP001553843"/>
    </source>
</evidence>
<name>A0ABV3M1I6_9ACTN</name>
<comment type="caution">
    <text evidence="1">The sequence shown here is derived from an EMBL/GenBank/DDBJ whole genome shotgun (WGS) entry which is preliminary data.</text>
</comment>
<evidence type="ECO:0000313" key="1">
    <source>
        <dbReference type="EMBL" id="MEW2365574.1"/>
    </source>
</evidence>
<organism evidence="1 2">
    <name type="scientific">Streptomyces huasconensis</name>
    <dbReference type="NCBI Taxonomy" id="1854574"/>
    <lineage>
        <taxon>Bacteria</taxon>
        <taxon>Bacillati</taxon>
        <taxon>Actinomycetota</taxon>
        <taxon>Actinomycetes</taxon>
        <taxon>Kitasatosporales</taxon>
        <taxon>Streptomycetaceae</taxon>
        <taxon>Streptomyces</taxon>
    </lineage>
</organism>
<dbReference type="Proteomes" id="UP001553843">
    <property type="component" value="Unassembled WGS sequence"/>
</dbReference>
<gene>
    <name evidence="1" type="ORF">AB0887_26945</name>
</gene>
<accession>A0ABV3M1I6</accession>
<proteinExistence type="predicted"/>
<dbReference type="RefSeq" id="WP_359780774.1">
    <property type="nucleotide sequence ID" value="NZ_JBEYRR010000008.1"/>
</dbReference>
<evidence type="ECO:0008006" key="3">
    <source>
        <dbReference type="Google" id="ProtNLM"/>
    </source>
</evidence>